<accession>A0A2T0AUR3</accession>
<feature type="transmembrane region" description="Helical" evidence="7">
    <location>
        <begin position="229"/>
        <end position="250"/>
    </location>
</feature>
<feature type="transmembrane region" description="Helical" evidence="7">
    <location>
        <begin position="119"/>
        <end position="140"/>
    </location>
</feature>
<dbReference type="AlphaFoldDB" id="A0A2T0AUR3"/>
<evidence type="ECO:0000256" key="7">
    <source>
        <dbReference type="SAM" id="Phobius"/>
    </source>
</evidence>
<feature type="transmembrane region" description="Helical" evidence="7">
    <location>
        <begin position="87"/>
        <end position="107"/>
    </location>
</feature>
<feature type="transmembrane region" description="Helical" evidence="7">
    <location>
        <begin position="152"/>
        <end position="178"/>
    </location>
</feature>
<dbReference type="InterPro" id="IPR005614">
    <property type="entry name" value="NrfD-like"/>
</dbReference>
<feature type="transmembrane region" description="Helical" evidence="7">
    <location>
        <begin position="47"/>
        <end position="66"/>
    </location>
</feature>
<keyword evidence="6 7" id="KW-0472">Membrane</keyword>
<dbReference type="InterPro" id="IPR052049">
    <property type="entry name" value="Electron_transfer_protein"/>
</dbReference>
<dbReference type="PANTHER" id="PTHR34856">
    <property type="entry name" value="PROTEIN NRFD"/>
    <property type="match status" value="1"/>
</dbReference>
<gene>
    <name evidence="8" type="ORF">MOHU_09220</name>
</gene>
<keyword evidence="5 7" id="KW-1133">Transmembrane helix</keyword>
<dbReference type="Gene3D" id="1.20.1630.10">
    <property type="entry name" value="Formate dehydrogenase/DMSO reductase domain"/>
    <property type="match status" value="1"/>
</dbReference>
<dbReference type="PANTHER" id="PTHR34856:SF2">
    <property type="entry name" value="PROTEIN NRFD"/>
    <property type="match status" value="1"/>
</dbReference>
<comment type="subcellular location">
    <subcellularLocation>
        <location evidence="1">Cell membrane</location>
        <topology evidence="1">Multi-pass membrane protein</topology>
    </subcellularLocation>
</comment>
<evidence type="ECO:0000256" key="2">
    <source>
        <dbReference type="ARBA" id="ARBA00008929"/>
    </source>
</evidence>
<comment type="caution">
    <text evidence="8">The sequence shown here is derived from an EMBL/GenBank/DDBJ whole genome shotgun (WGS) entry which is preliminary data.</text>
</comment>
<evidence type="ECO:0000256" key="3">
    <source>
        <dbReference type="ARBA" id="ARBA00022475"/>
    </source>
</evidence>
<protein>
    <submittedName>
        <fullName evidence="8">Polysulfide reductase, NrfD</fullName>
    </submittedName>
</protein>
<keyword evidence="3" id="KW-1003">Cell membrane</keyword>
<dbReference type="OrthoDB" id="1677261at2"/>
<evidence type="ECO:0000256" key="5">
    <source>
        <dbReference type="ARBA" id="ARBA00022989"/>
    </source>
</evidence>
<keyword evidence="4 7" id="KW-0812">Transmembrane</keyword>
<proteinExistence type="inferred from homology"/>
<dbReference type="GO" id="GO:0005886">
    <property type="term" value="C:plasma membrane"/>
    <property type="evidence" value="ECO:0007669"/>
    <property type="project" value="UniProtKB-SubCell"/>
</dbReference>
<reference evidence="8 9" key="1">
    <citation type="submission" date="2018-03" db="EMBL/GenBank/DDBJ databases">
        <title>Genome sequence of Moorella humiferrea DSM 23265.</title>
        <authorList>
            <person name="Poehlein A."/>
            <person name="Daniel R."/>
        </authorList>
    </citation>
    <scope>NUCLEOTIDE SEQUENCE [LARGE SCALE GENOMIC DNA]</scope>
    <source>
        <strain evidence="8 9">DSM 23265</strain>
    </source>
</reference>
<evidence type="ECO:0000256" key="6">
    <source>
        <dbReference type="ARBA" id="ARBA00023136"/>
    </source>
</evidence>
<evidence type="ECO:0000313" key="9">
    <source>
        <dbReference type="Proteomes" id="UP000238415"/>
    </source>
</evidence>
<dbReference type="Pfam" id="PF03916">
    <property type="entry name" value="NrfD"/>
    <property type="match status" value="1"/>
</dbReference>
<feature type="transmembrane region" description="Helical" evidence="7">
    <location>
        <begin position="12"/>
        <end position="35"/>
    </location>
</feature>
<feature type="transmembrane region" description="Helical" evidence="7">
    <location>
        <begin position="190"/>
        <end position="208"/>
    </location>
</feature>
<comment type="similarity">
    <text evidence="2">Belongs to the NrfD family.</text>
</comment>
<sequence length="319" mass="34109">MEDKQAIWGGLAAGYFFCAAFGAMVFAVIAFLDIITSPLAGEVSGTGSFLGLVAAGLGGLLLLAELGNKKRFLLVFSRMQSIMTKGALFLSCFIVLAAIYTSFWFDIFPWAGENAGRRIIGFLGIIFAVALVIYPGLELGEARGRSFWNGSALVPLWLAAALTSGLAGVILVAAVTGTSPAPTIAILDKVLLALIITQIILIATYILGMRQSAPEEARRSTAMLLTGKLKNIFWWGIVICGHLIPCLLYFGGSGAGILAVKSLFVLAGEVCLRVAFLQAGVRVSLPGEDNEWYQEEEIAVLAARLEQTWQERAAWLNGK</sequence>
<evidence type="ECO:0000313" key="8">
    <source>
        <dbReference type="EMBL" id="PRR74223.1"/>
    </source>
</evidence>
<name>A0A2T0AUR3_9FIRM</name>
<organism evidence="8 9">
    <name type="scientific">Neomoorella humiferrea</name>
    <dbReference type="NCBI Taxonomy" id="676965"/>
    <lineage>
        <taxon>Bacteria</taxon>
        <taxon>Bacillati</taxon>
        <taxon>Bacillota</taxon>
        <taxon>Clostridia</taxon>
        <taxon>Neomoorellales</taxon>
        <taxon>Neomoorellaceae</taxon>
        <taxon>Neomoorella</taxon>
    </lineage>
</organism>
<evidence type="ECO:0000256" key="1">
    <source>
        <dbReference type="ARBA" id="ARBA00004651"/>
    </source>
</evidence>
<dbReference type="RefSeq" id="WP_106004925.1">
    <property type="nucleotide sequence ID" value="NZ_CP136419.1"/>
</dbReference>
<keyword evidence="9" id="KW-1185">Reference proteome</keyword>
<dbReference type="Proteomes" id="UP000238415">
    <property type="component" value="Unassembled WGS sequence"/>
</dbReference>
<dbReference type="EMBL" id="PVXM01000012">
    <property type="protein sequence ID" value="PRR74223.1"/>
    <property type="molecule type" value="Genomic_DNA"/>
</dbReference>
<evidence type="ECO:0000256" key="4">
    <source>
        <dbReference type="ARBA" id="ARBA00022692"/>
    </source>
</evidence>